<dbReference type="EMBL" id="JBIMZQ010000007">
    <property type="protein sequence ID" value="KAL3670492.1"/>
    <property type="molecule type" value="Genomic_DNA"/>
</dbReference>
<dbReference type="Proteomes" id="UP001632037">
    <property type="component" value="Unassembled WGS sequence"/>
</dbReference>
<keyword evidence="2" id="KW-1185">Reference proteome</keyword>
<organism evidence="1 2">
    <name type="scientific">Phytophthora oleae</name>
    <dbReference type="NCBI Taxonomy" id="2107226"/>
    <lineage>
        <taxon>Eukaryota</taxon>
        <taxon>Sar</taxon>
        <taxon>Stramenopiles</taxon>
        <taxon>Oomycota</taxon>
        <taxon>Peronosporomycetes</taxon>
        <taxon>Peronosporales</taxon>
        <taxon>Peronosporaceae</taxon>
        <taxon>Phytophthora</taxon>
    </lineage>
</organism>
<dbReference type="AlphaFoldDB" id="A0ABD3FWZ6"/>
<sequence length="492" mass="52302">MYATTIRNWVGPTVGQASDTACYRKSVAFGSNSACPLGYSNDGDDCLTMCPLSYPVECSLECILQNDDCALATLIKIGSVVGVALNLASGGVFGDILVAYKTAKWAVTCAANIVSVVRGLIYYLRYRQTTAPQGKVAELLTVAYQTDIVVYDLPVAVYVCLGLPVPQNAKFANTVLVIVEGIAKQAITNGDEIISTGENVLKLLTGTGALNGTVDSSTDELQDLITRNSSCGYELKRLTDHIVRSVNDIRSSAASAADVRVQVHRSSIVMNDIPAVTNYCMGELLGTKTLTAAYETRDMLRKTFGVIVDQLIDTGTTDMGKNVAGDEYMLKVANMGLVVLSTVDPTGIAYMTSQFVQPICGPTAYLGDIDDGTLHDALGLTTVGDAFVGSYGTWTRKGDGVVHLVFESVDKEDVTVVIHSGGREYANVDVAAGATVAWDATIPELQDKSLYLDRWRPGVFGLPGSGGGSLLLCVPRSSEGGHLEMHVRDNVS</sequence>
<name>A0ABD3FWZ6_9STRA</name>
<proteinExistence type="predicted"/>
<reference evidence="1 2" key="1">
    <citation type="submission" date="2024-09" db="EMBL/GenBank/DDBJ databases">
        <title>Genome sequencing and assembly of Phytophthora oleae, isolate VK10A, causative agent of rot of olive drupes.</title>
        <authorList>
            <person name="Conti Taguali S."/>
            <person name="Riolo M."/>
            <person name="La Spada F."/>
            <person name="Cacciola S.O."/>
            <person name="Dionisio G."/>
        </authorList>
    </citation>
    <scope>NUCLEOTIDE SEQUENCE [LARGE SCALE GENOMIC DNA]</scope>
    <source>
        <strain evidence="1 2">VK10A</strain>
    </source>
</reference>
<evidence type="ECO:0000313" key="2">
    <source>
        <dbReference type="Proteomes" id="UP001632037"/>
    </source>
</evidence>
<comment type="caution">
    <text evidence="1">The sequence shown here is derived from an EMBL/GenBank/DDBJ whole genome shotgun (WGS) entry which is preliminary data.</text>
</comment>
<protein>
    <submittedName>
        <fullName evidence="1">Uncharacterized protein</fullName>
    </submittedName>
</protein>
<evidence type="ECO:0000313" key="1">
    <source>
        <dbReference type="EMBL" id="KAL3670492.1"/>
    </source>
</evidence>
<accession>A0ABD3FWZ6</accession>
<gene>
    <name evidence="1" type="ORF">V7S43_004809</name>
</gene>